<evidence type="ECO:0000313" key="4">
    <source>
        <dbReference type="Proteomes" id="UP000831768"/>
    </source>
</evidence>
<dbReference type="KEGG" id="haad:MW046_02060"/>
<dbReference type="EMBL" id="CP096019">
    <property type="protein sequence ID" value="UPM43244.1"/>
    <property type="molecule type" value="Genomic_DNA"/>
</dbReference>
<reference evidence="3" key="1">
    <citation type="submission" date="2022-04" db="EMBL/GenBank/DDBJ databases">
        <title>Halocatena sp. nov., isolated from a salt lake.</title>
        <authorList>
            <person name="Cui H.-L."/>
        </authorList>
    </citation>
    <scope>NUCLEOTIDE SEQUENCE</scope>
    <source>
        <strain evidence="3">AD-1</strain>
    </source>
</reference>
<sequence length="100" mass="11328">MPTAFITCPRSDADELATGLLEDRLAACVNVVDCRSVYRWEGETVADEEAILLAKTTDERYDDLVTAVQAEHPHDVPCIERFEETPIDSFRAWRDRNVGE</sequence>
<keyword evidence="2" id="KW-0963">Cytoplasm</keyword>
<accession>A0A8U0A2F9</accession>
<dbReference type="PANTHER" id="PTHR23419:SF8">
    <property type="entry name" value="FI09726P"/>
    <property type="match status" value="1"/>
</dbReference>
<dbReference type="InterPro" id="IPR015867">
    <property type="entry name" value="N-reg_PII/ATP_PRibTrfase_C"/>
</dbReference>
<keyword evidence="4" id="KW-1185">Reference proteome</keyword>
<evidence type="ECO:0000313" key="3">
    <source>
        <dbReference type="EMBL" id="UPM43244.1"/>
    </source>
</evidence>
<dbReference type="InterPro" id="IPR011322">
    <property type="entry name" value="N-reg_PII-like_a/b"/>
</dbReference>
<dbReference type="AlphaFoldDB" id="A0A8U0A2F9"/>
<dbReference type="GO" id="GO:0005507">
    <property type="term" value="F:copper ion binding"/>
    <property type="evidence" value="ECO:0007669"/>
    <property type="project" value="TreeGrafter"/>
</dbReference>
<dbReference type="InterPro" id="IPR004323">
    <property type="entry name" value="Ion_tolerance_CutA"/>
</dbReference>
<dbReference type="RefSeq" id="WP_247993911.1">
    <property type="nucleotide sequence ID" value="NZ_CP096019.1"/>
</dbReference>
<proteinExistence type="inferred from homology"/>
<dbReference type="GO" id="GO:0010038">
    <property type="term" value="P:response to metal ion"/>
    <property type="evidence" value="ECO:0007669"/>
    <property type="project" value="InterPro"/>
</dbReference>
<evidence type="ECO:0000256" key="1">
    <source>
        <dbReference type="ARBA" id="ARBA00010169"/>
    </source>
</evidence>
<organism evidence="3 4">
    <name type="scientific">Halocatena salina</name>
    <dbReference type="NCBI Taxonomy" id="2934340"/>
    <lineage>
        <taxon>Archaea</taxon>
        <taxon>Methanobacteriati</taxon>
        <taxon>Methanobacteriota</taxon>
        <taxon>Stenosarchaea group</taxon>
        <taxon>Halobacteria</taxon>
        <taxon>Halobacteriales</taxon>
        <taxon>Natronomonadaceae</taxon>
        <taxon>Halocatena</taxon>
    </lineage>
</organism>
<gene>
    <name evidence="3" type="ORF">MW046_02060</name>
</gene>
<protein>
    <submittedName>
        <fullName evidence="3">Divalent-cation tolerance protein CutA</fullName>
    </submittedName>
</protein>
<dbReference type="Pfam" id="PF03091">
    <property type="entry name" value="CutA1"/>
    <property type="match status" value="1"/>
</dbReference>
<dbReference type="Gene3D" id="3.30.70.120">
    <property type="match status" value="1"/>
</dbReference>
<dbReference type="GeneID" id="71926793"/>
<evidence type="ECO:0000256" key="2">
    <source>
        <dbReference type="ARBA" id="ARBA00022490"/>
    </source>
</evidence>
<comment type="similarity">
    <text evidence="1">Belongs to the CutA family.</text>
</comment>
<name>A0A8U0A2F9_9EURY</name>
<dbReference type="PANTHER" id="PTHR23419">
    <property type="entry name" value="DIVALENT CATION TOLERANCE CUTA-RELATED"/>
    <property type="match status" value="1"/>
</dbReference>
<dbReference type="SUPFAM" id="SSF54913">
    <property type="entry name" value="GlnB-like"/>
    <property type="match status" value="1"/>
</dbReference>
<dbReference type="Proteomes" id="UP000831768">
    <property type="component" value="Chromosome"/>
</dbReference>